<dbReference type="CDD" id="cd00082">
    <property type="entry name" value="HisKA"/>
    <property type="match status" value="1"/>
</dbReference>
<evidence type="ECO:0000313" key="12">
    <source>
        <dbReference type="Proteomes" id="UP000070475"/>
    </source>
</evidence>
<dbReference type="SUPFAM" id="SSF55874">
    <property type="entry name" value="ATPase domain of HSP90 chaperone/DNA topoisomerase II/histidine kinase"/>
    <property type="match status" value="1"/>
</dbReference>
<dbReference type="InterPro" id="IPR005467">
    <property type="entry name" value="His_kinase_dom"/>
</dbReference>
<evidence type="ECO:0000256" key="7">
    <source>
        <dbReference type="ARBA" id="ARBA00022840"/>
    </source>
</evidence>
<keyword evidence="9" id="KW-1133">Transmembrane helix</keyword>
<dbReference type="SMART" id="SM00387">
    <property type="entry name" value="HATPase_c"/>
    <property type="match status" value="1"/>
</dbReference>
<keyword evidence="9" id="KW-0472">Membrane</keyword>
<dbReference type="GO" id="GO:0005524">
    <property type="term" value="F:ATP binding"/>
    <property type="evidence" value="ECO:0007669"/>
    <property type="project" value="UniProtKB-KW"/>
</dbReference>
<dbReference type="GO" id="GO:0000155">
    <property type="term" value="F:phosphorelay sensor kinase activity"/>
    <property type="evidence" value="ECO:0007669"/>
    <property type="project" value="InterPro"/>
</dbReference>
<sequence length="305" mass="33162">MTILNYICIGIAAAAVFLAVIVILAYRNRVDRTMKSIETRIDAAIDGSFAQGGYDESVVSAVEAKLAQFLAVCSVSSNHLLAEKNKISALISDISHQTKTPIANILLYSELLGEYELPQEGSTCVKALSDQAEKLRFLIHSLIQSSRLETGIITVSPKRESVQKLLDTALEQAMPKAGSKGITVVKEHTSVHASFDLKWTAEAVYNILDNAIKYTESGGSISLKVIPYDLFCRIDITDTGMGIAEKEQSQIFLRFYRSPDVAEQEGIGIGLFLARDIIAAGGGYMKVSSRPGEGSTFSVFLPMEQ</sequence>
<feature type="domain" description="Histidine kinase" evidence="10">
    <location>
        <begin position="93"/>
        <end position="305"/>
    </location>
</feature>
<keyword evidence="7" id="KW-0067">ATP-binding</keyword>
<dbReference type="EC" id="2.7.13.3" evidence="2"/>
<evidence type="ECO:0000313" key="11">
    <source>
        <dbReference type="EMBL" id="KWX74365.1"/>
    </source>
</evidence>
<dbReference type="PROSITE" id="PS50109">
    <property type="entry name" value="HIS_KIN"/>
    <property type="match status" value="1"/>
</dbReference>
<dbReference type="InterPro" id="IPR003594">
    <property type="entry name" value="HATPase_dom"/>
</dbReference>
<keyword evidence="8" id="KW-0902">Two-component regulatory system</keyword>
<dbReference type="SMART" id="SM00388">
    <property type="entry name" value="HisKA"/>
    <property type="match status" value="1"/>
</dbReference>
<dbReference type="Pfam" id="PF00512">
    <property type="entry name" value="HisKA"/>
    <property type="match status" value="1"/>
</dbReference>
<evidence type="ECO:0000256" key="9">
    <source>
        <dbReference type="SAM" id="Phobius"/>
    </source>
</evidence>
<dbReference type="PATRIC" id="fig|483937.3.peg.530"/>
<evidence type="ECO:0000256" key="2">
    <source>
        <dbReference type="ARBA" id="ARBA00012438"/>
    </source>
</evidence>
<dbReference type="Gene3D" id="1.10.287.130">
    <property type="match status" value="1"/>
</dbReference>
<evidence type="ECO:0000256" key="4">
    <source>
        <dbReference type="ARBA" id="ARBA00022679"/>
    </source>
</evidence>
<dbReference type="AlphaFoldDB" id="A0A132TSP3"/>
<dbReference type="Proteomes" id="UP000070475">
    <property type="component" value="Unassembled WGS sequence"/>
</dbReference>
<evidence type="ECO:0000256" key="5">
    <source>
        <dbReference type="ARBA" id="ARBA00022741"/>
    </source>
</evidence>
<keyword evidence="9" id="KW-0812">Transmembrane</keyword>
<comment type="caution">
    <text evidence="11">The sequence shown here is derived from an EMBL/GenBank/DDBJ whole genome shotgun (WGS) entry which is preliminary data.</text>
</comment>
<evidence type="ECO:0000256" key="3">
    <source>
        <dbReference type="ARBA" id="ARBA00022553"/>
    </source>
</evidence>
<dbReference type="OrthoDB" id="9773956at2"/>
<evidence type="ECO:0000256" key="1">
    <source>
        <dbReference type="ARBA" id="ARBA00000085"/>
    </source>
</evidence>
<feature type="transmembrane region" description="Helical" evidence="9">
    <location>
        <begin position="6"/>
        <end position="26"/>
    </location>
</feature>
<accession>A0A132TSP3</accession>
<dbReference type="InterPro" id="IPR004358">
    <property type="entry name" value="Sig_transdc_His_kin-like_C"/>
</dbReference>
<evidence type="ECO:0000256" key="8">
    <source>
        <dbReference type="ARBA" id="ARBA00023012"/>
    </source>
</evidence>
<dbReference type="PANTHER" id="PTHR43711:SF26">
    <property type="entry name" value="SENSOR HISTIDINE KINASE RCSC"/>
    <property type="match status" value="1"/>
</dbReference>
<dbReference type="Pfam" id="PF02518">
    <property type="entry name" value="HATPase_c"/>
    <property type="match status" value="1"/>
</dbReference>
<dbReference type="EMBL" id="LIRB01000139">
    <property type="protein sequence ID" value="KWX74365.1"/>
    <property type="molecule type" value="Genomic_DNA"/>
</dbReference>
<dbReference type="InterPro" id="IPR050736">
    <property type="entry name" value="Sensor_HK_Regulatory"/>
</dbReference>
<proteinExistence type="predicted"/>
<gene>
    <name evidence="11" type="ORF">AMQ84_20405</name>
</gene>
<dbReference type="PANTHER" id="PTHR43711">
    <property type="entry name" value="TWO-COMPONENT HISTIDINE KINASE"/>
    <property type="match status" value="1"/>
</dbReference>
<comment type="catalytic activity">
    <reaction evidence="1">
        <text>ATP + protein L-histidine = ADP + protein N-phospho-L-histidine.</text>
        <dbReference type="EC" id="2.7.13.3"/>
    </reaction>
</comment>
<keyword evidence="5" id="KW-0547">Nucleotide-binding</keyword>
<keyword evidence="6 11" id="KW-0418">Kinase</keyword>
<dbReference type="InterPro" id="IPR003661">
    <property type="entry name" value="HisK_dim/P_dom"/>
</dbReference>
<keyword evidence="12" id="KW-1185">Reference proteome</keyword>
<evidence type="ECO:0000259" key="10">
    <source>
        <dbReference type="PROSITE" id="PS50109"/>
    </source>
</evidence>
<dbReference type="InterPro" id="IPR036097">
    <property type="entry name" value="HisK_dim/P_sf"/>
</dbReference>
<reference evidence="11 12" key="1">
    <citation type="submission" date="2015-08" db="EMBL/GenBank/DDBJ databases">
        <title>Genomes of Paenibacillus riograndensis.</title>
        <authorList>
            <person name="Sant'Anna F.H."/>
            <person name="Souza R."/>
            <person name="Ambrosini A."/>
            <person name="Bach E."/>
            <person name="Fernandes G."/>
            <person name="Balsanelli E."/>
            <person name="Baura V.A."/>
            <person name="Pedrosa F.O."/>
            <person name="Souza E.M."/>
            <person name="Passaglia L."/>
        </authorList>
    </citation>
    <scope>NUCLEOTIDE SEQUENCE [LARGE SCALE GENOMIC DNA]</scope>
    <source>
        <strain evidence="11 12">CAS34</strain>
    </source>
</reference>
<keyword evidence="3" id="KW-0597">Phosphoprotein</keyword>
<evidence type="ECO:0000256" key="6">
    <source>
        <dbReference type="ARBA" id="ARBA00022777"/>
    </source>
</evidence>
<dbReference type="SUPFAM" id="SSF47384">
    <property type="entry name" value="Homodimeric domain of signal transducing histidine kinase"/>
    <property type="match status" value="1"/>
</dbReference>
<dbReference type="Gene3D" id="3.30.565.10">
    <property type="entry name" value="Histidine kinase-like ATPase, C-terminal domain"/>
    <property type="match status" value="1"/>
</dbReference>
<protein>
    <recommendedName>
        <fullName evidence="2">histidine kinase</fullName>
        <ecNumber evidence="2">2.7.13.3</ecNumber>
    </recommendedName>
</protein>
<dbReference type="PRINTS" id="PR00344">
    <property type="entry name" value="BCTRLSENSOR"/>
</dbReference>
<name>A0A132TSP3_9BACL</name>
<dbReference type="InterPro" id="IPR036890">
    <property type="entry name" value="HATPase_C_sf"/>
</dbReference>
<dbReference type="RefSeq" id="WP_060861839.1">
    <property type="nucleotide sequence ID" value="NZ_LIRB01000139.1"/>
</dbReference>
<keyword evidence="4" id="KW-0808">Transferase</keyword>
<organism evidence="11 12">
    <name type="scientific">Paenibacillus riograndensis</name>
    <dbReference type="NCBI Taxonomy" id="483937"/>
    <lineage>
        <taxon>Bacteria</taxon>
        <taxon>Bacillati</taxon>
        <taxon>Bacillota</taxon>
        <taxon>Bacilli</taxon>
        <taxon>Bacillales</taxon>
        <taxon>Paenibacillaceae</taxon>
        <taxon>Paenibacillus</taxon>
        <taxon>Paenibacillus sonchi group</taxon>
    </lineage>
</organism>